<sequence length="98" mass="11199">VPIEFWELRRLCRVGLGGHRICKSALVFAKWRVGDWLRLFIAFARRALYSWRAGPGQGTTLARTCRNRDEGFWVISGLNPQSEKLFHISILGALDLSL</sequence>
<protein>
    <submittedName>
        <fullName evidence="1">Uncharacterized protein</fullName>
    </submittedName>
</protein>
<organism evidence="1 2">
    <name type="scientific">Datura stramonium</name>
    <name type="common">Jimsonweed</name>
    <name type="synonym">Common thornapple</name>
    <dbReference type="NCBI Taxonomy" id="4076"/>
    <lineage>
        <taxon>Eukaryota</taxon>
        <taxon>Viridiplantae</taxon>
        <taxon>Streptophyta</taxon>
        <taxon>Embryophyta</taxon>
        <taxon>Tracheophyta</taxon>
        <taxon>Spermatophyta</taxon>
        <taxon>Magnoliopsida</taxon>
        <taxon>eudicotyledons</taxon>
        <taxon>Gunneridae</taxon>
        <taxon>Pentapetalae</taxon>
        <taxon>asterids</taxon>
        <taxon>lamiids</taxon>
        <taxon>Solanales</taxon>
        <taxon>Solanaceae</taxon>
        <taxon>Solanoideae</taxon>
        <taxon>Datureae</taxon>
        <taxon>Datura</taxon>
    </lineage>
</organism>
<dbReference type="EMBL" id="JACEIK010000933">
    <property type="protein sequence ID" value="MCD7464020.1"/>
    <property type="molecule type" value="Genomic_DNA"/>
</dbReference>
<accession>A0ABS8SZ85</accession>
<comment type="caution">
    <text evidence="1">The sequence shown here is derived from an EMBL/GenBank/DDBJ whole genome shotgun (WGS) entry which is preliminary data.</text>
</comment>
<keyword evidence="2" id="KW-1185">Reference proteome</keyword>
<reference evidence="1 2" key="1">
    <citation type="journal article" date="2021" name="BMC Genomics">
        <title>Datura genome reveals duplications of psychoactive alkaloid biosynthetic genes and high mutation rate following tissue culture.</title>
        <authorList>
            <person name="Rajewski A."/>
            <person name="Carter-House D."/>
            <person name="Stajich J."/>
            <person name="Litt A."/>
        </authorList>
    </citation>
    <scope>NUCLEOTIDE SEQUENCE [LARGE SCALE GENOMIC DNA]</scope>
    <source>
        <strain evidence="1">AR-01</strain>
    </source>
</reference>
<dbReference type="Proteomes" id="UP000823775">
    <property type="component" value="Unassembled WGS sequence"/>
</dbReference>
<name>A0ABS8SZ85_DATST</name>
<feature type="non-terminal residue" evidence="1">
    <location>
        <position position="98"/>
    </location>
</feature>
<evidence type="ECO:0000313" key="2">
    <source>
        <dbReference type="Proteomes" id="UP000823775"/>
    </source>
</evidence>
<evidence type="ECO:0000313" key="1">
    <source>
        <dbReference type="EMBL" id="MCD7464020.1"/>
    </source>
</evidence>
<feature type="non-terminal residue" evidence="1">
    <location>
        <position position="1"/>
    </location>
</feature>
<gene>
    <name evidence="1" type="ORF">HAX54_051926</name>
</gene>
<proteinExistence type="predicted"/>